<comment type="caution">
    <text evidence="1">The sequence shown here is derived from an EMBL/GenBank/DDBJ whole genome shotgun (WGS) entry which is preliminary data.</text>
</comment>
<evidence type="ECO:0000313" key="2">
    <source>
        <dbReference type="Proteomes" id="UP000619260"/>
    </source>
</evidence>
<dbReference type="AlphaFoldDB" id="A0A8J3YE08"/>
<sequence length="221" mass="23782">MERRSSVRCVFVGTPGFLGRIDSDTRCAFWTREPVDHGFDPGQLIAVDLARTPSAAAAKEIGWDEVEVDDCFAGPNGTLCGTTLGPRWPELSLSGAVYLEESFAARVGLPCPPEGMDCHDYECMTVAYHPGTADGRAGNRYTGHHAEILDERGSLAKVAVWAPGRSREPHTRPVVMWLDLDSPEQCDAGPDSLTTLRTGPAGCRTGALFLISGTLSTEEES</sequence>
<organism evidence="1 2">
    <name type="scientific">Virgisporangium aliadipatigenens</name>
    <dbReference type="NCBI Taxonomy" id="741659"/>
    <lineage>
        <taxon>Bacteria</taxon>
        <taxon>Bacillati</taxon>
        <taxon>Actinomycetota</taxon>
        <taxon>Actinomycetes</taxon>
        <taxon>Micromonosporales</taxon>
        <taxon>Micromonosporaceae</taxon>
        <taxon>Virgisporangium</taxon>
    </lineage>
</organism>
<reference evidence="1" key="1">
    <citation type="submission" date="2021-01" db="EMBL/GenBank/DDBJ databases">
        <title>Whole genome shotgun sequence of Virgisporangium aliadipatigenens NBRC 105644.</title>
        <authorList>
            <person name="Komaki H."/>
            <person name="Tamura T."/>
        </authorList>
    </citation>
    <scope>NUCLEOTIDE SEQUENCE</scope>
    <source>
        <strain evidence="1">NBRC 105644</strain>
    </source>
</reference>
<dbReference type="EMBL" id="BOPF01000002">
    <property type="protein sequence ID" value="GIJ43354.1"/>
    <property type="molecule type" value="Genomic_DNA"/>
</dbReference>
<evidence type="ECO:0000313" key="1">
    <source>
        <dbReference type="EMBL" id="GIJ43354.1"/>
    </source>
</evidence>
<gene>
    <name evidence="1" type="ORF">Val02_02400</name>
</gene>
<name>A0A8J3YE08_9ACTN</name>
<protein>
    <submittedName>
        <fullName evidence="1">Uncharacterized protein</fullName>
    </submittedName>
</protein>
<dbReference type="Proteomes" id="UP000619260">
    <property type="component" value="Unassembled WGS sequence"/>
</dbReference>
<accession>A0A8J3YE08</accession>
<proteinExistence type="predicted"/>
<keyword evidence="2" id="KW-1185">Reference proteome</keyword>